<dbReference type="InterPro" id="IPR007740">
    <property type="entry name" value="Ribosomal_mL49"/>
</dbReference>
<keyword evidence="5" id="KW-0687">Ribonucleoprotein</keyword>
<dbReference type="RefSeq" id="XP_062663012.1">
    <property type="nucleotide sequence ID" value="XM_062806452.1"/>
</dbReference>
<reference evidence="8" key="1">
    <citation type="journal article" date="2023" name="Mol. Phylogenet. Evol.">
        <title>Genome-scale phylogeny and comparative genomics of the fungal order Sordariales.</title>
        <authorList>
            <person name="Hensen N."/>
            <person name="Bonometti L."/>
            <person name="Westerberg I."/>
            <person name="Brannstrom I.O."/>
            <person name="Guillou S."/>
            <person name="Cros-Aarteil S."/>
            <person name="Calhoun S."/>
            <person name="Haridas S."/>
            <person name="Kuo A."/>
            <person name="Mondo S."/>
            <person name="Pangilinan J."/>
            <person name="Riley R."/>
            <person name="LaButti K."/>
            <person name="Andreopoulos B."/>
            <person name="Lipzen A."/>
            <person name="Chen C."/>
            <person name="Yan M."/>
            <person name="Daum C."/>
            <person name="Ng V."/>
            <person name="Clum A."/>
            <person name="Steindorff A."/>
            <person name="Ohm R.A."/>
            <person name="Martin F."/>
            <person name="Silar P."/>
            <person name="Natvig D.O."/>
            <person name="Lalanne C."/>
            <person name="Gautier V."/>
            <person name="Ament-Velasquez S.L."/>
            <person name="Kruys A."/>
            <person name="Hutchinson M.I."/>
            <person name="Powell A.J."/>
            <person name="Barry K."/>
            <person name="Miller A.N."/>
            <person name="Grigoriev I.V."/>
            <person name="Debuchy R."/>
            <person name="Gladieux P."/>
            <person name="Hiltunen Thoren M."/>
            <person name="Johannesson H."/>
        </authorList>
    </citation>
    <scope>NUCLEOTIDE SEQUENCE</scope>
    <source>
        <strain evidence="8">CBS 168.71</strain>
    </source>
</reference>
<dbReference type="EMBL" id="JAUEPN010000002">
    <property type="protein sequence ID" value="KAK3299498.1"/>
    <property type="molecule type" value="Genomic_DNA"/>
</dbReference>
<comment type="caution">
    <text evidence="8">The sequence shown here is derived from an EMBL/GenBank/DDBJ whole genome shotgun (WGS) entry which is preliminary data.</text>
</comment>
<dbReference type="GO" id="GO:0003735">
    <property type="term" value="F:structural constituent of ribosome"/>
    <property type="evidence" value="ECO:0007669"/>
    <property type="project" value="InterPro"/>
</dbReference>
<reference evidence="8" key="2">
    <citation type="submission" date="2023-06" db="EMBL/GenBank/DDBJ databases">
        <authorList>
            <consortium name="Lawrence Berkeley National Laboratory"/>
            <person name="Haridas S."/>
            <person name="Hensen N."/>
            <person name="Bonometti L."/>
            <person name="Westerberg I."/>
            <person name="Brannstrom I.O."/>
            <person name="Guillou S."/>
            <person name="Cros-Aarteil S."/>
            <person name="Calhoun S."/>
            <person name="Kuo A."/>
            <person name="Mondo S."/>
            <person name="Pangilinan J."/>
            <person name="Riley R."/>
            <person name="Labutti K."/>
            <person name="Andreopoulos B."/>
            <person name="Lipzen A."/>
            <person name="Chen C."/>
            <person name="Yanf M."/>
            <person name="Daum C."/>
            <person name="Ng V."/>
            <person name="Clum A."/>
            <person name="Steindorff A."/>
            <person name="Ohm R."/>
            <person name="Martin F."/>
            <person name="Silar P."/>
            <person name="Natvig D."/>
            <person name="Lalanne C."/>
            <person name="Gautier V."/>
            <person name="Ament-Velasquez S.L."/>
            <person name="Kruys A."/>
            <person name="Hutchinson M.I."/>
            <person name="Powell A.J."/>
            <person name="Barry K."/>
            <person name="Miller A.N."/>
            <person name="Grigoriev I.V."/>
            <person name="Debuchy R."/>
            <person name="Gladieux P."/>
            <person name="Thoren M.H."/>
            <person name="Johannesson H."/>
        </authorList>
    </citation>
    <scope>NUCLEOTIDE SEQUENCE</scope>
    <source>
        <strain evidence="8">CBS 168.71</strain>
    </source>
</reference>
<evidence type="ECO:0000256" key="2">
    <source>
        <dbReference type="ARBA" id="ARBA00005677"/>
    </source>
</evidence>
<organism evidence="8 9">
    <name type="scientific">Chaetomium fimeti</name>
    <dbReference type="NCBI Taxonomy" id="1854472"/>
    <lineage>
        <taxon>Eukaryota</taxon>
        <taxon>Fungi</taxon>
        <taxon>Dikarya</taxon>
        <taxon>Ascomycota</taxon>
        <taxon>Pezizomycotina</taxon>
        <taxon>Sordariomycetes</taxon>
        <taxon>Sordariomycetidae</taxon>
        <taxon>Sordariales</taxon>
        <taxon>Chaetomiaceae</taxon>
        <taxon>Chaetomium</taxon>
    </lineage>
</organism>
<keyword evidence="3 8" id="KW-0689">Ribosomal protein</keyword>
<name>A0AAE0HMY6_9PEZI</name>
<dbReference type="GeneID" id="87843400"/>
<evidence type="ECO:0000256" key="4">
    <source>
        <dbReference type="ARBA" id="ARBA00023128"/>
    </source>
</evidence>
<dbReference type="GO" id="GO:0006412">
    <property type="term" value="P:translation"/>
    <property type="evidence" value="ECO:0007669"/>
    <property type="project" value="InterPro"/>
</dbReference>
<evidence type="ECO:0000256" key="1">
    <source>
        <dbReference type="ARBA" id="ARBA00004173"/>
    </source>
</evidence>
<dbReference type="AlphaFoldDB" id="A0AAE0HMY6"/>
<dbReference type="Gene3D" id="3.30.780.10">
    <property type="entry name" value="SUI1-like domain"/>
    <property type="match status" value="1"/>
</dbReference>
<dbReference type="GO" id="GO:0005762">
    <property type="term" value="C:mitochondrial large ribosomal subunit"/>
    <property type="evidence" value="ECO:0007669"/>
    <property type="project" value="TreeGrafter"/>
</dbReference>
<protein>
    <recommendedName>
        <fullName evidence="6">Large ribosomal subunit protein mL49</fullName>
    </recommendedName>
</protein>
<dbReference type="Pfam" id="PF05046">
    <property type="entry name" value="Img2"/>
    <property type="match status" value="1"/>
</dbReference>
<comment type="similarity">
    <text evidence="2">Belongs to the mitochondrion-specific ribosomal protein mL49 family.</text>
</comment>
<gene>
    <name evidence="8" type="ORF">B0H64DRAFT_439863</name>
</gene>
<keyword evidence="9" id="KW-1185">Reference proteome</keyword>
<feature type="region of interest" description="Disordered" evidence="7">
    <location>
        <begin position="33"/>
        <end position="70"/>
    </location>
</feature>
<evidence type="ECO:0000256" key="6">
    <source>
        <dbReference type="ARBA" id="ARBA00035191"/>
    </source>
</evidence>
<evidence type="ECO:0000313" key="9">
    <source>
        <dbReference type="Proteomes" id="UP001278766"/>
    </source>
</evidence>
<dbReference type="Proteomes" id="UP001278766">
    <property type="component" value="Unassembled WGS sequence"/>
</dbReference>
<sequence>MLRSATLLRAFAAPSRLALPKAASPSIALAARNYSTPSQSPSPELTGTTSTPQPPTPPKSALTAEPPLTYSVGRTPSGHLSVYQLSKRGGNKSLTVIKNIEGDRAPLRAGLVELLGMEEKKVVVNNLTGHITVKGHHKSVITKWLETQGL</sequence>
<evidence type="ECO:0000256" key="3">
    <source>
        <dbReference type="ARBA" id="ARBA00022980"/>
    </source>
</evidence>
<accession>A0AAE0HMY6</accession>
<comment type="subcellular location">
    <subcellularLocation>
        <location evidence="1">Mitochondrion</location>
    </subcellularLocation>
</comment>
<evidence type="ECO:0000256" key="5">
    <source>
        <dbReference type="ARBA" id="ARBA00023274"/>
    </source>
</evidence>
<keyword evidence="4" id="KW-0496">Mitochondrion</keyword>
<evidence type="ECO:0000256" key="7">
    <source>
        <dbReference type="SAM" id="MobiDB-lite"/>
    </source>
</evidence>
<proteinExistence type="inferred from homology"/>
<dbReference type="PANTHER" id="PTHR13477:SF0">
    <property type="entry name" value="LARGE RIBOSOMAL SUBUNIT PROTEIN ML49"/>
    <property type="match status" value="1"/>
</dbReference>
<dbReference type="PANTHER" id="PTHR13477">
    <property type="entry name" value="MITOCHONDRIAL 39S RIBOSOMAL PROTEIN L49"/>
    <property type="match status" value="1"/>
</dbReference>
<feature type="compositionally biased region" description="Polar residues" evidence="7">
    <location>
        <begin position="33"/>
        <end position="45"/>
    </location>
</feature>
<evidence type="ECO:0000313" key="8">
    <source>
        <dbReference type="EMBL" id="KAK3299498.1"/>
    </source>
</evidence>